<protein>
    <submittedName>
        <fullName evidence="1">Uncharacterized protein</fullName>
    </submittedName>
</protein>
<sequence>MPTSTLTGRFGFRVGVRKACPDPVTKTPTINSYDLTHVTFDYQGKRVHAIHRAEEHWKIIARAVRAVPIPPGRPKRTVFVGGTLLLVRKDAHLIRKYTNKDTHRTLRPPSLSLRSPDFDRWFDDDAWQLQDVPEGPETTPWSSSQYDWHPMEKQLVLKKCKELKGNRPATVRYFQQDPLFAKNALGTF</sequence>
<name>A0AAE0BZ89_9CHLO</name>
<dbReference type="AlphaFoldDB" id="A0AAE0BZ89"/>
<reference evidence="1 2" key="1">
    <citation type="journal article" date="2015" name="Genome Biol. Evol.">
        <title>Comparative Genomics of a Bacterivorous Green Alga Reveals Evolutionary Causalities and Consequences of Phago-Mixotrophic Mode of Nutrition.</title>
        <authorList>
            <person name="Burns J.A."/>
            <person name="Paasch A."/>
            <person name="Narechania A."/>
            <person name="Kim E."/>
        </authorList>
    </citation>
    <scope>NUCLEOTIDE SEQUENCE [LARGE SCALE GENOMIC DNA]</scope>
    <source>
        <strain evidence="1 2">PLY_AMNH</strain>
    </source>
</reference>
<keyword evidence="2" id="KW-1185">Reference proteome</keyword>
<evidence type="ECO:0000313" key="2">
    <source>
        <dbReference type="Proteomes" id="UP001190700"/>
    </source>
</evidence>
<evidence type="ECO:0000313" key="1">
    <source>
        <dbReference type="EMBL" id="KAK3244908.1"/>
    </source>
</evidence>
<comment type="caution">
    <text evidence="1">The sequence shown here is derived from an EMBL/GenBank/DDBJ whole genome shotgun (WGS) entry which is preliminary data.</text>
</comment>
<accession>A0AAE0BZ89</accession>
<dbReference type="EMBL" id="LGRX02031237">
    <property type="protein sequence ID" value="KAK3244908.1"/>
    <property type="molecule type" value="Genomic_DNA"/>
</dbReference>
<organism evidence="1 2">
    <name type="scientific">Cymbomonas tetramitiformis</name>
    <dbReference type="NCBI Taxonomy" id="36881"/>
    <lineage>
        <taxon>Eukaryota</taxon>
        <taxon>Viridiplantae</taxon>
        <taxon>Chlorophyta</taxon>
        <taxon>Pyramimonadophyceae</taxon>
        <taxon>Pyramimonadales</taxon>
        <taxon>Pyramimonadaceae</taxon>
        <taxon>Cymbomonas</taxon>
    </lineage>
</organism>
<gene>
    <name evidence="1" type="ORF">CYMTET_45505</name>
</gene>
<dbReference type="Proteomes" id="UP001190700">
    <property type="component" value="Unassembled WGS sequence"/>
</dbReference>
<proteinExistence type="predicted"/>